<organism evidence="1 2">
    <name type="scientific">Aquabacter spiritensis</name>
    <dbReference type="NCBI Taxonomy" id="933073"/>
    <lineage>
        <taxon>Bacteria</taxon>
        <taxon>Pseudomonadati</taxon>
        <taxon>Pseudomonadota</taxon>
        <taxon>Alphaproteobacteria</taxon>
        <taxon>Hyphomicrobiales</taxon>
        <taxon>Xanthobacteraceae</taxon>
        <taxon>Aquabacter</taxon>
    </lineage>
</organism>
<name>A0A4R3LZ42_9HYPH</name>
<evidence type="ECO:0000313" key="2">
    <source>
        <dbReference type="Proteomes" id="UP000294664"/>
    </source>
</evidence>
<proteinExistence type="predicted"/>
<protein>
    <submittedName>
        <fullName evidence="1">Uncharacterized protein</fullName>
    </submittedName>
</protein>
<reference evidence="1 2" key="1">
    <citation type="submission" date="2019-03" db="EMBL/GenBank/DDBJ databases">
        <title>Genomic Encyclopedia of Type Strains, Phase IV (KMG-IV): sequencing the most valuable type-strain genomes for metagenomic binning, comparative biology and taxonomic classification.</title>
        <authorList>
            <person name="Goeker M."/>
        </authorList>
    </citation>
    <scope>NUCLEOTIDE SEQUENCE [LARGE SCALE GENOMIC DNA]</scope>
    <source>
        <strain evidence="1 2">DSM 9035</strain>
    </source>
</reference>
<gene>
    <name evidence="1" type="ORF">EDC64_108173</name>
</gene>
<dbReference type="EMBL" id="SMAI01000008">
    <property type="protein sequence ID" value="TCT04007.1"/>
    <property type="molecule type" value="Genomic_DNA"/>
</dbReference>
<dbReference type="Proteomes" id="UP000294664">
    <property type="component" value="Unassembled WGS sequence"/>
</dbReference>
<dbReference type="RefSeq" id="WP_132032363.1">
    <property type="nucleotide sequence ID" value="NZ_SMAI01000008.1"/>
</dbReference>
<comment type="caution">
    <text evidence="1">The sequence shown here is derived from an EMBL/GenBank/DDBJ whole genome shotgun (WGS) entry which is preliminary data.</text>
</comment>
<sequence length="223" mass="24738">MRIEIPFPALFRAEEKPEAFRDLLYRCVEARGSLAVRLAADSAEITVSDEAVGQIDVFGRWRGPGLAGDPADEVGVKLLLPLVFRFCEIVLPHGQIYTTGRAYRSVADFFVRNLFFAIARNERVAFRAVPRGDVPAHAAAEFQRQYFYLIKGYFPEPVFHRNSVGDAMDLLAANLFLPVATFENPLLRHGGRALRQAVRAGEASELKAGLLDARAAMMAHFGT</sequence>
<accession>A0A4R3LZ42</accession>
<evidence type="ECO:0000313" key="1">
    <source>
        <dbReference type="EMBL" id="TCT04007.1"/>
    </source>
</evidence>
<dbReference type="AlphaFoldDB" id="A0A4R3LZ42"/>
<dbReference type="OrthoDB" id="5741080at2"/>
<keyword evidence="2" id="KW-1185">Reference proteome</keyword>